<dbReference type="Proteomes" id="UP000231926">
    <property type="component" value="Unassembled WGS sequence"/>
</dbReference>
<dbReference type="GO" id="GO:0012505">
    <property type="term" value="C:endomembrane system"/>
    <property type="evidence" value="ECO:0007669"/>
    <property type="project" value="UniProtKB-SubCell"/>
</dbReference>
<keyword evidence="10" id="KW-1185">Reference proteome</keyword>
<proteinExistence type="predicted"/>
<dbReference type="AlphaFoldDB" id="A0A2M9Y933"/>
<feature type="transmembrane region" description="Helical" evidence="7">
    <location>
        <begin position="389"/>
        <end position="421"/>
    </location>
</feature>
<dbReference type="InterPro" id="IPR051689">
    <property type="entry name" value="Sterol_desaturase/TMEM195"/>
</dbReference>
<evidence type="ECO:0000256" key="2">
    <source>
        <dbReference type="ARBA" id="ARBA00022692"/>
    </source>
</evidence>
<keyword evidence="5" id="KW-0443">Lipid metabolism</keyword>
<dbReference type="GO" id="GO:0006643">
    <property type="term" value="P:membrane lipid metabolic process"/>
    <property type="evidence" value="ECO:0007669"/>
    <property type="project" value="TreeGrafter"/>
</dbReference>
<dbReference type="GO" id="GO:0050479">
    <property type="term" value="F:glyceryl-ether monooxygenase activity"/>
    <property type="evidence" value="ECO:0007669"/>
    <property type="project" value="TreeGrafter"/>
</dbReference>
<dbReference type="InterPro" id="IPR006694">
    <property type="entry name" value="Fatty_acid_hydroxylase"/>
</dbReference>
<evidence type="ECO:0000256" key="5">
    <source>
        <dbReference type="ARBA" id="ARBA00023098"/>
    </source>
</evidence>
<reference evidence="9 10" key="1">
    <citation type="submission" date="2017-07" db="EMBL/GenBank/DDBJ databases">
        <title>Leptospira spp. isolated from tropical soils.</title>
        <authorList>
            <person name="Thibeaux R."/>
            <person name="Iraola G."/>
            <person name="Ferres I."/>
            <person name="Bierque E."/>
            <person name="Girault D."/>
            <person name="Soupe-Gilbert M.-E."/>
            <person name="Picardeau M."/>
            <person name="Goarant C."/>
        </authorList>
    </citation>
    <scope>NUCLEOTIDE SEQUENCE [LARGE SCALE GENOMIC DNA]</scope>
    <source>
        <strain evidence="9 10">FH4-C-A2</strain>
    </source>
</reference>
<feature type="transmembrane region" description="Helical" evidence="7">
    <location>
        <begin position="355"/>
        <end position="377"/>
    </location>
</feature>
<feature type="transmembrane region" description="Helical" evidence="7">
    <location>
        <begin position="99"/>
        <end position="122"/>
    </location>
</feature>
<accession>A0A2M9Y933</accession>
<feature type="domain" description="Fatty acid hydroxylase" evidence="8">
    <location>
        <begin position="108"/>
        <end position="242"/>
    </location>
</feature>
<sequence>MEKINLITIAIPFFFLLIGLELAFSWYHKRKLYRLNDSINDLSAGIASQIFGIIFKTITFFAYLWVYENWRIFNLPSWPSEPVSWMPSSEVLGLSASTWAWTIVIAVWVTCFVLYDLAYYWLHRLSHEVNFLWAGHVVHHQSEEYNLTVALRQASFHGLFTWIFYIPIAVLGFSPIVMVLNGQLNLIYQFWIHTKAIDKFPKWFEAIFNTPSHHRVHHGINPKYIDKNHGGTLIVFDRWFGTFQVEEETPVYGTVKPLRSFNPLWANVHYWVEMWEQAKQSPRWSDKIKAFLAMPGWRPQDLGGQYPIPEVDEKTFKKYDVSLSKSLTAYAVTWFVLTLVGTFSMLVKVNSIPVGLLYTIFFFSIFSLTTVGGILDLKRWTLYLEPVRIALLVGAAFLLGVSTGTAFIVAGFGALSLAWFFSQRNSFTEWKDIDPVKEIRSKAA</sequence>
<feature type="transmembrane region" description="Helical" evidence="7">
    <location>
        <begin position="159"/>
        <end position="180"/>
    </location>
</feature>
<evidence type="ECO:0000256" key="4">
    <source>
        <dbReference type="ARBA" id="ARBA00023002"/>
    </source>
</evidence>
<evidence type="ECO:0000256" key="3">
    <source>
        <dbReference type="ARBA" id="ARBA00022989"/>
    </source>
</evidence>
<dbReference type="GO" id="GO:0008610">
    <property type="term" value="P:lipid biosynthetic process"/>
    <property type="evidence" value="ECO:0007669"/>
    <property type="project" value="InterPro"/>
</dbReference>
<dbReference type="GO" id="GO:0005506">
    <property type="term" value="F:iron ion binding"/>
    <property type="evidence" value="ECO:0007669"/>
    <property type="project" value="InterPro"/>
</dbReference>
<evidence type="ECO:0000256" key="7">
    <source>
        <dbReference type="SAM" id="Phobius"/>
    </source>
</evidence>
<evidence type="ECO:0000313" key="10">
    <source>
        <dbReference type="Proteomes" id="UP000231926"/>
    </source>
</evidence>
<dbReference type="RefSeq" id="WP_100711474.1">
    <property type="nucleotide sequence ID" value="NZ_NPDR01000009.1"/>
</dbReference>
<evidence type="ECO:0000259" key="8">
    <source>
        <dbReference type="Pfam" id="PF04116"/>
    </source>
</evidence>
<evidence type="ECO:0000256" key="6">
    <source>
        <dbReference type="ARBA" id="ARBA00023136"/>
    </source>
</evidence>
<name>A0A2M9Y933_9LEPT</name>
<comment type="caution">
    <text evidence="9">The sequence shown here is derived from an EMBL/GenBank/DDBJ whole genome shotgun (WGS) entry which is preliminary data.</text>
</comment>
<keyword evidence="3 7" id="KW-1133">Transmembrane helix</keyword>
<evidence type="ECO:0000256" key="1">
    <source>
        <dbReference type="ARBA" id="ARBA00004127"/>
    </source>
</evidence>
<feature type="transmembrane region" description="Helical" evidence="7">
    <location>
        <begin position="7"/>
        <end position="26"/>
    </location>
</feature>
<dbReference type="EMBL" id="NPDR01000009">
    <property type="protein sequence ID" value="PJZ47946.1"/>
    <property type="molecule type" value="Genomic_DNA"/>
</dbReference>
<comment type="subcellular location">
    <subcellularLocation>
        <location evidence="1">Endomembrane system</location>
        <topology evidence="1">Multi-pass membrane protein</topology>
    </subcellularLocation>
</comment>
<organism evidence="9 10">
    <name type="scientific">Leptospira saintgironsiae</name>
    <dbReference type="NCBI Taxonomy" id="2023183"/>
    <lineage>
        <taxon>Bacteria</taxon>
        <taxon>Pseudomonadati</taxon>
        <taxon>Spirochaetota</taxon>
        <taxon>Spirochaetia</taxon>
        <taxon>Leptospirales</taxon>
        <taxon>Leptospiraceae</taxon>
        <taxon>Leptospira</taxon>
    </lineage>
</organism>
<evidence type="ECO:0000313" key="9">
    <source>
        <dbReference type="EMBL" id="PJZ47946.1"/>
    </source>
</evidence>
<feature type="transmembrane region" description="Helical" evidence="7">
    <location>
        <begin position="46"/>
        <end position="66"/>
    </location>
</feature>
<gene>
    <name evidence="9" type="ORF">CH362_16785</name>
</gene>
<dbReference type="Pfam" id="PF04116">
    <property type="entry name" value="FA_hydroxylase"/>
    <property type="match status" value="1"/>
</dbReference>
<keyword evidence="6 7" id="KW-0472">Membrane</keyword>
<dbReference type="PANTHER" id="PTHR21624">
    <property type="entry name" value="STEROL DESATURASE-RELATED PROTEIN"/>
    <property type="match status" value="1"/>
</dbReference>
<dbReference type="PANTHER" id="PTHR21624:SF1">
    <property type="entry name" value="ALKYLGLYCEROL MONOOXYGENASE"/>
    <property type="match status" value="1"/>
</dbReference>
<keyword evidence="4" id="KW-0560">Oxidoreductase</keyword>
<keyword evidence="2 7" id="KW-0812">Transmembrane</keyword>
<dbReference type="GO" id="GO:0016020">
    <property type="term" value="C:membrane"/>
    <property type="evidence" value="ECO:0007669"/>
    <property type="project" value="GOC"/>
</dbReference>
<protein>
    <submittedName>
        <fullName evidence="9">Sterol desaturase</fullName>
    </submittedName>
</protein>
<dbReference type="OrthoDB" id="9770329at2"/>
<feature type="transmembrane region" description="Helical" evidence="7">
    <location>
        <begin position="327"/>
        <end position="349"/>
    </location>
</feature>